<proteinExistence type="predicted"/>
<evidence type="ECO:0000313" key="2">
    <source>
        <dbReference type="Proteomes" id="UP001153620"/>
    </source>
</evidence>
<dbReference type="EMBL" id="OU895877">
    <property type="protein sequence ID" value="CAG9798841.1"/>
    <property type="molecule type" value="Genomic_DNA"/>
</dbReference>
<name>A0A9N9RIS7_9DIPT</name>
<evidence type="ECO:0000313" key="1">
    <source>
        <dbReference type="EMBL" id="CAG9798841.1"/>
    </source>
</evidence>
<reference evidence="1" key="1">
    <citation type="submission" date="2022-01" db="EMBL/GenBank/DDBJ databases">
        <authorList>
            <person name="King R."/>
        </authorList>
    </citation>
    <scope>NUCLEOTIDE SEQUENCE</scope>
</reference>
<keyword evidence="2" id="KW-1185">Reference proteome</keyword>
<protein>
    <submittedName>
        <fullName evidence="1">Uncharacterized protein</fullName>
    </submittedName>
</protein>
<dbReference type="AlphaFoldDB" id="A0A9N9RIS7"/>
<sequence>MVLKSTWISKIMPLHNESLLVCSQICIAVKAVVVSITATICAIWNANAWPENFLKKNKFKISHFLVIATTSIPANEKAQY</sequence>
<dbReference type="Proteomes" id="UP001153620">
    <property type="component" value="Chromosome 1"/>
</dbReference>
<accession>A0A9N9RIS7</accession>
<organism evidence="1 2">
    <name type="scientific">Chironomus riparius</name>
    <dbReference type="NCBI Taxonomy" id="315576"/>
    <lineage>
        <taxon>Eukaryota</taxon>
        <taxon>Metazoa</taxon>
        <taxon>Ecdysozoa</taxon>
        <taxon>Arthropoda</taxon>
        <taxon>Hexapoda</taxon>
        <taxon>Insecta</taxon>
        <taxon>Pterygota</taxon>
        <taxon>Neoptera</taxon>
        <taxon>Endopterygota</taxon>
        <taxon>Diptera</taxon>
        <taxon>Nematocera</taxon>
        <taxon>Chironomoidea</taxon>
        <taxon>Chironomidae</taxon>
        <taxon>Chironominae</taxon>
        <taxon>Chironomus</taxon>
    </lineage>
</organism>
<gene>
    <name evidence="1" type="ORF">CHIRRI_LOCUS1817</name>
</gene>
<reference evidence="1" key="2">
    <citation type="submission" date="2022-10" db="EMBL/GenBank/DDBJ databases">
        <authorList>
            <consortium name="ENA_rothamsted_submissions"/>
            <consortium name="culmorum"/>
            <person name="King R."/>
        </authorList>
    </citation>
    <scope>NUCLEOTIDE SEQUENCE</scope>
</reference>